<evidence type="ECO:0000313" key="2">
    <source>
        <dbReference type="Proteomes" id="UP000184476"/>
    </source>
</evidence>
<dbReference type="AlphaFoldDB" id="A0A1M5ABI7"/>
<protein>
    <submittedName>
        <fullName evidence="1">Uncharacterized protein</fullName>
    </submittedName>
</protein>
<name>A0A1M5ABI7_9BACL</name>
<accession>A0A1M5ABI7</accession>
<reference evidence="1 2" key="1">
    <citation type="submission" date="2016-11" db="EMBL/GenBank/DDBJ databases">
        <authorList>
            <person name="Jaros S."/>
            <person name="Januszkiewicz K."/>
            <person name="Wedrychowicz H."/>
        </authorList>
    </citation>
    <scope>NUCLEOTIDE SEQUENCE [LARGE SCALE GENOMIC DNA]</scope>
    <source>
        <strain evidence="1 2">DSM 44666</strain>
    </source>
</reference>
<dbReference type="Proteomes" id="UP000184476">
    <property type="component" value="Unassembled WGS sequence"/>
</dbReference>
<proteinExistence type="predicted"/>
<gene>
    <name evidence="1" type="ORF">SAMN05444392_1131</name>
</gene>
<keyword evidence="2" id="KW-1185">Reference proteome</keyword>
<sequence length="72" mass="7933">MSLSRSVPQSGHATVYGSSFSLLFFCITARTQLLYEKVFPTLTMVLSNHSALYSNLVTNSDQEASVMDLGRL</sequence>
<dbReference type="EMBL" id="FQVL01000013">
    <property type="protein sequence ID" value="SHF27406.1"/>
    <property type="molecule type" value="Genomic_DNA"/>
</dbReference>
<evidence type="ECO:0000313" key="1">
    <source>
        <dbReference type="EMBL" id="SHF27406.1"/>
    </source>
</evidence>
<organism evidence="1 2">
    <name type="scientific">Seinonella peptonophila</name>
    <dbReference type="NCBI Taxonomy" id="112248"/>
    <lineage>
        <taxon>Bacteria</taxon>
        <taxon>Bacillati</taxon>
        <taxon>Bacillota</taxon>
        <taxon>Bacilli</taxon>
        <taxon>Bacillales</taxon>
        <taxon>Thermoactinomycetaceae</taxon>
        <taxon>Seinonella</taxon>
    </lineage>
</organism>